<organism evidence="1 2">
    <name type="scientific">Stegodyphus mimosarum</name>
    <name type="common">African social velvet spider</name>
    <dbReference type="NCBI Taxonomy" id="407821"/>
    <lineage>
        <taxon>Eukaryota</taxon>
        <taxon>Metazoa</taxon>
        <taxon>Ecdysozoa</taxon>
        <taxon>Arthropoda</taxon>
        <taxon>Chelicerata</taxon>
        <taxon>Arachnida</taxon>
        <taxon>Araneae</taxon>
        <taxon>Araneomorphae</taxon>
        <taxon>Entelegynae</taxon>
        <taxon>Eresoidea</taxon>
        <taxon>Eresidae</taxon>
        <taxon>Stegodyphus</taxon>
    </lineage>
</organism>
<dbReference type="Proteomes" id="UP000054359">
    <property type="component" value="Unassembled WGS sequence"/>
</dbReference>
<sequence>MHVTLQPLILRVFAEVGTKSTEAQLFDSMVHTHWSMDLSTPDYSNSMD</sequence>
<name>A0A087U6L5_STEMI</name>
<keyword evidence="2" id="KW-1185">Reference proteome</keyword>
<dbReference type="AlphaFoldDB" id="A0A087U6L5"/>
<protein>
    <submittedName>
        <fullName evidence="1">Uncharacterized protein</fullName>
    </submittedName>
</protein>
<feature type="non-terminal residue" evidence="1">
    <location>
        <position position="48"/>
    </location>
</feature>
<evidence type="ECO:0000313" key="1">
    <source>
        <dbReference type="EMBL" id="KFM73004.1"/>
    </source>
</evidence>
<dbReference type="EMBL" id="KK118463">
    <property type="protein sequence ID" value="KFM73004.1"/>
    <property type="molecule type" value="Genomic_DNA"/>
</dbReference>
<reference evidence="1 2" key="1">
    <citation type="submission" date="2013-11" db="EMBL/GenBank/DDBJ databases">
        <title>Genome sequencing of Stegodyphus mimosarum.</title>
        <authorList>
            <person name="Bechsgaard J."/>
        </authorList>
    </citation>
    <scope>NUCLEOTIDE SEQUENCE [LARGE SCALE GENOMIC DNA]</scope>
</reference>
<gene>
    <name evidence="1" type="ORF">X975_03262</name>
</gene>
<accession>A0A087U6L5</accession>
<evidence type="ECO:0000313" key="2">
    <source>
        <dbReference type="Proteomes" id="UP000054359"/>
    </source>
</evidence>
<proteinExistence type="predicted"/>